<proteinExistence type="inferred from homology"/>
<sequence>MDPIMIGLGGDAPMMLSILWSLTFVAFVFVLLRLYTRVKVVEAYGWDDHFFNASFATLLIYDIMLTMSSHYGFGRDMDEIIAIKGPIDGMEAITRAILYSAIGQTVLVFGTVLSKTSLALFLTRLVTARRDRVAIWVPDFFLATAVVASLFVFWFSCQPTQYLWDRRLEGECTIDPGPISMYAGSWSMPKRDKVIIATSMSLGVFAGACGIKRAIELRNLGSPNYLKDVVGIIIWHAAELCTTMVCIGIPVCRPLYKDWVGRYMSSEDSRDNSGGWMGGRPSKQSKQSSAGVFSLQTIGGTEYQNITEGVAGSSVRTKQDDDNLTDEDVILRRDVNPTVQQEISVQSGYPSVAGLSAADDGSEESILGENSRGSVTQRPRPSIVVQKEFRVERT</sequence>
<feature type="compositionally biased region" description="Polar residues" evidence="6">
    <location>
        <begin position="282"/>
        <end position="291"/>
    </location>
</feature>
<feature type="transmembrane region" description="Helical" evidence="7">
    <location>
        <begin position="93"/>
        <end position="113"/>
    </location>
</feature>
<feature type="domain" description="Rhodopsin" evidence="8">
    <location>
        <begin position="187"/>
        <end position="257"/>
    </location>
</feature>
<keyword evidence="4 7" id="KW-0472">Membrane</keyword>
<feature type="transmembrane region" description="Helical" evidence="7">
    <location>
        <begin position="55"/>
        <end position="73"/>
    </location>
</feature>
<dbReference type="Pfam" id="PF20684">
    <property type="entry name" value="Fung_rhodopsin"/>
    <property type="match status" value="2"/>
</dbReference>
<feature type="transmembrane region" description="Helical" evidence="7">
    <location>
        <begin position="233"/>
        <end position="256"/>
    </location>
</feature>
<evidence type="ECO:0000256" key="2">
    <source>
        <dbReference type="ARBA" id="ARBA00022692"/>
    </source>
</evidence>
<evidence type="ECO:0000313" key="9">
    <source>
        <dbReference type="EMBL" id="KAH7353261.1"/>
    </source>
</evidence>
<dbReference type="AlphaFoldDB" id="A0A8K0T750"/>
<evidence type="ECO:0000256" key="3">
    <source>
        <dbReference type="ARBA" id="ARBA00022989"/>
    </source>
</evidence>
<feature type="region of interest" description="Disordered" evidence="6">
    <location>
        <begin position="353"/>
        <end position="381"/>
    </location>
</feature>
<comment type="similarity">
    <text evidence="5">Belongs to the SAT4 family.</text>
</comment>
<evidence type="ECO:0000256" key="5">
    <source>
        <dbReference type="ARBA" id="ARBA00038359"/>
    </source>
</evidence>
<dbReference type="GO" id="GO:0016020">
    <property type="term" value="C:membrane"/>
    <property type="evidence" value="ECO:0007669"/>
    <property type="project" value="UniProtKB-SubCell"/>
</dbReference>
<gene>
    <name evidence="9" type="ORF">B0T11DRAFT_331216</name>
</gene>
<evidence type="ECO:0000256" key="6">
    <source>
        <dbReference type="SAM" id="MobiDB-lite"/>
    </source>
</evidence>
<dbReference type="OrthoDB" id="3923077at2759"/>
<organism evidence="9 10">
    <name type="scientific">Plectosphaerella cucumerina</name>
    <dbReference type="NCBI Taxonomy" id="40658"/>
    <lineage>
        <taxon>Eukaryota</taxon>
        <taxon>Fungi</taxon>
        <taxon>Dikarya</taxon>
        <taxon>Ascomycota</taxon>
        <taxon>Pezizomycotina</taxon>
        <taxon>Sordariomycetes</taxon>
        <taxon>Hypocreomycetidae</taxon>
        <taxon>Glomerellales</taxon>
        <taxon>Plectosphaerellaceae</taxon>
        <taxon>Plectosphaerella</taxon>
    </lineage>
</organism>
<dbReference type="InterPro" id="IPR052337">
    <property type="entry name" value="SAT4-like"/>
</dbReference>
<name>A0A8K0T750_9PEZI</name>
<protein>
    <recommendedName>
        <fullName evidence="8">Rhodopsin domain-containing protein</fullName>
    </recommendedName>
</protein>
<keyword evidence="3 7" id="KW-1133">Transmembrane helix</keyword>
<feature type="transmembrane region" description="Helical" evidence="7">
    <location>
        <begin position="12"/>
        <end position="35"/>
    </location>
</feature>
<keyword evidence="10" id="KW-1185">Reference proteome</keyword>
<dbReference type="InterPro" id="IPR049326">
    <property type="entry name" value="Rhodopsin_dom_fungi"/>
</dbReference>
<dbReference type="PANTHER" id="PTHR33048:SF93">
    <property type="entry name" value="INTEGRAL MEMBRANE PROTEIN"/>
    <property type="match status" value="1"/>
</dbReference>
<evidence type="ECO:0000256" key="7">
    <source>
        <dbReference type="SAM" id="Phobius"/>
    </source>
</evidence>
<evidence type="ECO:0000256" key="1">
    <source>
        <dbReference type="ARBA" id="ARBA00004141"/>
    </source>
</evidence>
<dbReference type="EMBL" id="JAGPXD010000005">
    <property type="protein sequence ID" value="KAH7353261.1"/>
    <property type="molecule type" value="Genomic_DNA"/>
</dbReference>
<feature type="domain" description="Rhodopsin" evidence="8">
    <location>
        <begin position="32"/>
        <end position="173"/>
    </location>
</feature>
<feature type="transmembrane region" description="Helical" evidence="7">
    <location>
        <begin position="194"/>
        <end position="213"/>
    </location>
</feature>
<evidence type="ECO:0000259" key="8">
    <source>
        <dbReference type="Pfam" id="PF20684"/>
    </source>
</evidence>
<evidence type="ECO:0000256" key="4">
    <source>
        <dbReference type="ARBA" id="ARBA00023136"/>
    </source>
</evidence>
<keyword evidence="2 7" id="KW-0812">Transmembrane</keyword>
<comment type="subcellular location">
    <subcellularLocation>
        <location evidence="1">Membrane</location>
        <topology evidence="1">Multi-pass membrane protein</topology>
    </subcellularLocation>
</comment>
<comment type="caution">
    <text evidence="9">The sequence shown here is derived from an EMBL/GenBank/DDBJ whole genome shotgun (WGS) entry which is preliminary data.</text>
</comment>
<evidence type="ECO:0000313" key="10">
    <source>
        <dbReference type="Proteomes" id="UP000813385"/>
    </source>
</evidence>
<feature type="region of interest" description="Disordered" evidence="6">
    <location>
        <begin position="267"/>
        <end position="291"/>
    </location>
</feature>
<accession>A0A8K0T750</accession>
<feature type="transmembrane region" description="Helical" evidence="7">
    <location>
        <begin position="133"/>
        <end position="157"/>
    </location>
</feature>
<dbReference type="Proteomes" id="UP000813385">
    <property type="component" value="Unassembled WGS sequence"/>
</dbReference>
<reference evidence="9" key="1">
    <citation type="journal article" date="2021" name="Nat. Commun.">
        <title>Genetic determinants of endophytism in the Arabidopsis root mycobiome.</title>
        <authorList>
            <person name="Mesny F."/>
            <person name="Miyauchi S."/>
            <person name="Thiergart T."/>
            <person name="Pickel B."/>
            <person name="Atanasova L."/>
            <person name="Karlsson M."/>
            <person name="Huettel B."/>
            <person name="Barry K.W."/>
            <person name="Haridas S."/>
            <person name="Chen C."/>
            <person name="Bauer D."/>
            <person name="Andreopoulos W."/>
            <person name="Pangilinan J."/>
            <person name="LaButti K."/>
            <person name="Riley R."/>
            <person name="Lipzen A."/>
            <person name="Clum A."/>
            <person name="Drula E."/>
            <person name="Henrissat B."/>
            <person name="Kohler A."/>
            <person name="Grigoriev I.V."/>
            <person name="Martin F.M."/>
            <person name="Hacquard S."/>
        </authorList>
    </citation>
    <scope>NUCLEOTIDE SEQUENCE</scope>
    <source>
        <strain evidence="9">MPI-CAGE-AT-0016</strain>
    </source>
</reference>
<dbReference type="PANTHER" id="PTHR33048">
    <property type="entry name" value="PTH11-LIKE INTEGRAL MEMBRANE PROTEIN (AFU_ORTHOLOGUE AFUA_5G11245)"/>
    <property type="match status" value="1"/>
</dbReference>